<dbReference type="OrthoDB" id="10650926at2759"/>
<accession>A0A8H3QQ95</accession>
<reference evidence="2" key="1">
    <citation type="submission" date="2019-10" db="EMBL/GenBank/DDBJ databases">
        <title>Conservation and host-specific expression of non-tandemly repeated heterogenous ribosome RNA gene in arbuscular mycorrhizal fungi.</title>
        <authorList>
            <person name="Maeda T."/>
            <person name="Kobayashi Y."/>
            <person name="Nakagawa T."/>
            <person name="Ezawa T."/>
            <person name="Yamaguchi K."/>
            <person name="Bino T."/>
            <person name="Nishimoto Y."/>
            <person name="Shigenobu S."/>
            <person name="Kawaguchi M."/>
        </authorList>
    </citation>
    <scope>NUCLEOTIDE SEQUENCE</scope>
    <source>
        <strain evidence="2">HR1</strain>
    </source>
</reference>
<comment type="caution">
    <text evidence="2">The sequence shown here is derived from an EMBL/GenBank/DDBJ whole genome shotgun (WGS) entry which is preliminary data.</text>
</comment>
<dbReference type="AlphaFoldDB" id="A0A8H3QQ95"/>
<dbReference type="Proteomes" id="UP000615446">
    <property type="component" value="Unassembled WGS sequence"/>
</dbReference>
<evidence type="ECO:0000313" key="2">
    <source>
        <dbReference type="EMBL" id="GES87846.1"/>
    </source>
</evidence>
<evidence type="ECO:0000256" key="1">
    <source>
        <dbReference type="SAM" id="MobiDB-lite"/>
    </source>
</evidence>
<gene>
    <name evidence="2" type="ORF">RCL2_001481800</name>
</gene>
<evidence type="ECO:0000313" key="3">
    <source>
        <dbReference type="Proteomes" id="UP000615446"/>
    </source>
</evidence>
<sequence length="733" mass="87125">MASSTANSILYDKKLLNVKDIYALQIEHLTQLVMYTSNEEKELSELTEITLSNLQQEYWTTKCIGENPEILRFGKKCHLADALIILKNHNITICNHQNIEIINVTHRIKGDQITTIDKKNIQKWTHFLENNNLSRKGIEPKWYKEVIKEACIDQENREIKPAILYRLNGINYVKLENLKTKEDIKSNKKKLISWNDTHTRFGILKNESSSKQTGKETILFHVEECISNNINDSPFLKLYMETEEGLFDFVRNKLTLIEYILKNNKKSNEIIKILENSQQSFTLERRFRVKCVAITKKSRTNYDNKLISFISIELYPIQKNKSKWIIQGKIQNCEDRDKAYWLMLIFTTAILPKDTETIFNIDKRVWDKLREWMMLSSRRQLNDKYYVLLKFLTELKFVHNEIWTRESEDECNLEDVDINEILKEKEKELTNIEEKLDDIEFIFENLLIDKYNIRWMENIIEGQYRMLAKKLNAITYKAEFINTSSMKDIMDNNLHALIHWQSTYDIINDKINYTTKKTCKDNDANIIFRYKNFTKQLPTYEICFERQVYGVKNKKCIRCNADDETWDHIWICPKNNTTIEKIRDEAIDEIISEITDKSNEQCIEIRQIIKNLSEEKSEILQINNVQYEWIRGLISIQTHKSLQKNNIITIGKNIISRILDKTKMSIWNYRCNMVTEIEKSMGISKLNKRKHKETQDEKDITSITQKQQKDRKKIKIQKTSYTENELLINANIV</sequence>
<dbReference type="EMBL" id="BLAL01000172">
    <property type="protein sequence ID" value="GES87846.1"/>
    <property type="molecule type" value="Genomic_DNA"/>
</dbReference>
<name>A0A8H3QQ95_9GLOM</name>
<proteinExistence type="predicted"/>
<protein>
    <submittedName>
        <fullName evidence="2">Uncharacterized protein</fullName>
    </submittedName>
</protein>
<feature type="region of interest" description="Disordered" evidence="1">
    <location>
        <begin position="686"/>
        <end position="706"/>
    </location>
</feature>
<organism evidence="2 3">
    <name type="scientific">Rhizophagus clarus</name>
    <dbReference type="NCBI Taxonomy" id="94130"/>
    <lineage>
        <taxon>Eukaryota</taxon>
        <taxon>Fungi</taxon>
        <taxon>Fungi incertae sedis</taxon>
        <taxon>Mucoromycota</taxon>
        <taxon>Glomeromycotina</taxon>
        <taxon>Glomeromycetes</taxon>
        <taxon>Glomerales</taxon>
        <taxon>Glomeraceae</taxon>
        <taxon>Rhizophagus</taxon>
    </lineage>
</organism>